<dbReference type="Proteomes" id="UP001162162">
    <property type="component" value="Unassembled WGS sequence"/>
</dbReference>
<dbReference type="Pfam" id="PF10501">
    <property type="entry name" value="Ribosomal_L50"/>
    <property type="match status" value="1"/>
</dbReference>
<evidence type="ECO:0000256" key="4">
    <source>
        <dbReference type="ARBA" id="ARBA00023128"/>
    </source>
</evidence>
<evidence type="ECO:0000256" key="3">
    <source>
        <dbReference type="ARBA" id="ARBA00022980"/>
    </source>
</evidence>
<evidence type="ECO:0000256" key="1">
    <source>
        <dbReference type="ARBA" id="ARBA00004173"/>
    </source>
</evidence>
<protein>
    <recommendedName>
        <fullName evidence="6">Large ribosomal subunit protein mL50</fullName>
    </recommendedName>
    <alternativeName>
        <fullName evidence="7">39S ribosomal protein L50, mitochondrial</fullName>
    </alternativeName>
</protein>
<dbReference type="GO" id="GO:0005762">
    <property type="term" value="C:mitochondrial large ribosomal subunit"/>
    <property type="evidence" value="ECO:0007669"/>
    <property type="project" value="TreeGrafter"/>
</dbReference>
<accession>A0AAV8YSS5</accession>
<organism evidence="8 9">
    <name type="scientific">Aromia moschata</name>
    <dbReference type="NCBI Taxonomy" id="1265417"/>
    <lineage>
        <taxon>Eukaryota</taxon>
        <taxon>Metazoa</taxon>
        <taxon>Ecdysozoa</taxon>
        <taxon>Arthropoda</taxon>
        <taxon>Hexapoda</taxon>
        <taxon>Insecta</taxon>
        <taxon>Pterygota</taxon>
        <taxon>Neoptera</taxon>
        <taxon>Endopterygota</taxon>
        <taxon>Coleoptera</taxon>
        <taxon>Polyphaga</taxon>
        <taxon>Cucujiformia</taxon>
        <taxon>Chrysomeloidea</taxon>
        <taxon>Cerambycidae</taxon>
        <taxon>Cerambycinae</taxon>
        <taxon>Callichromatini</taxon>
        <taxon>Aromia</taxon>
    </lineage>
</organism>
<keyword evidence="3" id="KW-0689">Ribosomal protein</keyword>
<comment type="subcellular location">
    <subcellularLocation>
        <location evidence="1">Mitochondrion</location>
    </subcellularLocation>
</comment>
<gene>
    <name evidence="8" type="ORF">NQ318_019121</name>
</gene>
<dbReference type="AlphaFoldDB" id="A0AAV8YSS5"/>
<sequence length="211" mass="23995">MHTQIQWKNMAAFMRHGVFKTGQLVSSKNLLAKSYATKAEKRKGIDRKVGPKIDSAAQSLAAKGFLRSQKEYFPPPDLESKLLAIFSSVVGTTTNETKVSDINVRFKLFSECSNQIGHTVPNSMLHHIETLGDIRNFYNTPIDVRTPLDKMRNMELPENLHVQYEYHRFHPDTDTLFGGKTAFNESSTIVTGLKYKDKYPGHVQKIKMPHL</sequence>
<dbReference type="PANTHER" id="PTHR31542:SF1">
    <property type="entry name" value="LARGE RIBOSOMAL SUBUNIT PROTEIN ML50"/>
    <property type="match status" value="1"/>
</dbReference>
<evidence type="ECO:0000256" key="7">
    <source>
        <dbReference type="ARBA" id="ARBA00035398"/>
    </source>
</evidence>
<dbReference type="PANTHER" id="PTHR31542">
    <property type="entry name" value="39A RIBOSOMAL PROTEIN L50, MITOCHONDRIAL"/>
    <property type="match status" value="1"/>
</dbReference>
<evidence type="ECO:0000256" key="2">
    <source>
        <dbReference type="ARBA" id="ARBA00008860"/>
    </source>
</evidence>
<proteinExistence type="inferred from homology"/>
<keyword evidence="5" id="KW-0687">Ribonucleoprotein</keyword>
<dbReference type="InterPro" id="IPR018305">
    <property type="entry name" value="Ribosomal_m50"/>
</dbReference>
<keyword evidence="4" id="KW-0496">Mitochondrion</keyword>
<name>A0AAV8YSS5_9CUCU</name>
<dbReference type="EMBL" id="JAPWTK010000052">
    <property type="protein sequence ID" value="KAJ8953881.1"/>
    <property type="molecule type" value="Genomic_DNA"/>
</dbReference>
<evidence type="ECO:0000313" key="8">
    <source>
        <dbReference type="EMBL" id="KAJ8953881.1"/>
    </source>
</evidence>
<evidence type="ECO:0000256" key="6">
    <source>
        <dbReference type="ARBA" id="ARBA00035183"/>
    </source>
</evidence>
<reference evidence="8" key="1">
    <citation type="journal article" date="2023" name="Insect Mol. Biol.">
        <title>Genome sequencing provides insights into the evolution of gene families encoding plant cell wall-degrading enzymes in longhorned beetles.</title>
        <authorList>
            <person name="Shin N.R."/>
            <person name="Okamura Y."/>
            <person name="Kirsch R."/>
            <person name="Pauchet Y."/>
        </authorList>
    </citation>
    <scope>NUCLEOTIDE SEQUENCE</scope>
    <source>
        <strain evidence="8">AMC_N1</strain>
    </source>
</reference>
<keyword evidence="9" id="KW-1185">Reference proteome</keyword>
<comment type="similarity">
    <text evidence="2">Belongs to the mitochondrion-specific ribosomal protein mL50 family.</text>
</comment>
<evidence type="ECO:0000256" key="5">
    <source>
        <dbReference type="ARBA" id="ARBA00023274"/>
    </source>
</evidence>
<evidence type="ECO:0000313" key="9">
    <source>
        <dbReference type="Proteomes" id="UP001162162"/>
    </source>
</evidence>
<comment type="caution">
    <text evidence="8">The sequence shown here is derived from an EMBL/GenBank/DDBJ whole genome shotgun (WGS) entry which is preliminary data.</text>
</comment>